<protein>
    <submittedName>
        <fullName evidence="3">SIS domain-containing protein</fullName>
    </submittedName>
</protein>
<evidence type="ECO:0000259" key="2">
    <source>
        <dbReference type="PROSITE" id="PS51464"/>
    </source>
</evidence>
<proteinExistence type="predicted"/>
<dbReference type="OrthoDB" id="9779207at2"/>
<evidence type="ECO:0000313" key="3">
    <source>
        <dbReference type="EMBL" id="TGY62986.1"/>
    </source>
</evidence>
<dbReference type="PANTHER" id="PTHR10937">
    <property type="entry name" value="GLUCOSAMINE--FRUCTOSE-6-PHOSPHATE AMINOTRANSFERASE, ISOMERIZING"/>
    <property type="match status" value="1"/>
</dbReference>
<dbReference type="GO" id="GO:0006002">
    <property type="term" value="P:fructose 6-phosphate metabolic process"/>
    <property type="evidence" value="ECO:0007669"/>
    <property type="project" value="TreeGrafter"/>
</dbReference>
<dbReference type="CDD" id="cd05008">
    <property type="entry name" value="SIS_GlmS_GlmD_1"/>
    <property type="match status" value="1"/>
</dbReference>
<dbReference type="InterPro" id="IPR035466">
    <property type="entry name" value="GlmS/AgaS_SIS"/>
</dbReference>
<dbReference type="SUPFAM" id="SSF53697">
    <property type="entry name" value="SIS domain"/>
    <property type="match status" value="1"/>
</dbReference>
<dbReference type="InterPro" id="IPR046348">
    <property type="entry name" value="SIS_dom_sf"/>
</dbReference>
<evidence type="ECO:0000256" key="1">
    <source>
        <dbReference type="ARBA" id="ARBA00022737"/>
    </source>
</evidence>
<dbReference type="Pfam" id="PF01380">
    <property type="entry name" value="SIS"/>
    <property type="match status" value="1"/>
</dbReference>
<feature type="domain" description="SIS" evidence="2">
    <location>
        <begin position="59"/>
        <end position="200"/>
    </location>
</feature>
<accession>A0A4S2F227</accession>
<dbReference type="InterPro" id="IPR001347">
    <property type="entry name" value="SIS_dom"/>
</dbReference>
<dbReference type="GO" id="GO:0006487">
    <property type="term" value="P:protein N-linked glycosylation"/>
    <property type="evidence" value="ECO:0007669"/>
    <property type="project" value="TreeGrafter"/>
</dbReference>
<organism evidence="3 4">
    <name type="scientific">Muricaecibacterium torontonense</name>
    <dbReference type="NCBI Taxonomy" id="3032871"/>
    <lineage>
        <taxon>Bacteria</taxon>
        <taxon>Bacillati</taxon>
        <taxon>Actinomycetota</taxon>
        <taxon>Coriobacteriia</taxon>
        <taxon>Coriobacteriales</taxon>
        <taxon>Atopobiaceae</taxon>
        <taxon>Muricaecibacterium</taxon>
    </lineage>
</organism>
<keyword evidence="4" id="KW-1185">Reference proteome</keyword>
<dbReference type="GO" id="GO:0004360">
    <property type="term" value="F:glutamine-fructose-6-phosphate transaminase (isomerizing) activity"/>
    <property type="evidence" value="ECO:0007669"/>
    <property type="project" value="TreeGrafter"/>
</dbReference>
<dbReference type="AlphaFoldDB" id="A0A4S2F227"/>
<dbReference type="PROSITE" id="PS51464">
    <property type="entry name" value="SIS"/>
    <property type="match status" value="1"/>
</dbReference>
<dbReference type="PANTHER" id="PTHR10937:SF17">
    <property type="entry name" value="GLUCOSAMINE-FRUCTOSE-6-PHOSPHATE AMINOTRANSFERASE"/>
    <property type="match status" value="1"/>
</dbReference>
<keyword evidence="1" id="KW-0677">Repeat</keyword>
<evidence type="ECO:0000313" key="4">
    <source>
        <dbReference type="Proteomes" id="UP000310263"/>
    </source>
</evidence>
<name>A0A4S2F227_9ACTN</name>
<sequence length="400" mass="42973">MVIKSPHLYSSHRQTSIVRKAAVKSKIPTMLDYARAAQDRMVENLDRSAELTCWLVDSYAATLRRPGGPAIRIIASGSSRHAADCARDFMAQTLQEQVSVVTPERFMAFEHDYPANAFNVVISQSGYSTNVIAALDFLRDRGKPSVVLTANPQSPAAEHADVAVDYGCGLEAVDFVTQGMLTLVEFLMFFALYGAEEAGTLGQQGLVDGLAAVEDAVAAHRACLPVADAFVERHIGELSRRSPALIVGNGPAWGVAEEASLKFQETLKISAAPFEGEEFMHGPEMQVAPGHLVFIQDDPVGSPRLARCAQVMAQVTPSAWLLTAHPQGKDFEVPLPSCANPLCTAIPNLAFFQVVAATVAEATKSWDVHPFLAAHEGELGSKAAGYDEAQAKLEQRASTL</sequence>
<comment type="caution">
    <text evidence="3">The sequence shown here is derived from an EMBL/GenBank/DDBJ whole genome shotgun (WGS) entry which is preliminary data.</text>
</comment>
<dbReference type="GO" id="GO:0097367">
    <property type="term" value="F:carbohydrate derivative binding"/>
    <property type="evidence" value="ECO:0007669"/>
    <property type="project" value="InterPro"/>
</dbReference>
<dbReference type="Gene3D" id="3.40.50.10490">
    <property type="entry name" value="Glucose-6-phosphate isomerase like protein, domain 1"/>
    <property type="match status" value="2"/>
</dbReference>
<dbReference type="Proteomes" id="UP000310263">
    <property type="component" value="Unassembled WGS sequence"/>
</dbReference>
<dbReference type="EMBL" id="SRYE01000001">
    <property type="protein sequence ID" value="TGY62986.1"/>
    <property type="molecule type" value="Genomic_DNA"/>
</dbReference>
<reference evidence="3 4" key="1">
    <citation type="submission" date="2019-04" db="EMBL/GenBank/DDBJ databases">
        <title>Microbes associate with the intestines of laboratory mice.</title>
        <authorList>
            <person name="Navarre W."/>
            <person name="Wong E."/>
            <person name="Huang K."/>
            <person name="Tropini C."/>
            <person name="Ng K."/>
            <person name="Yu B."/>
        </authorList>
    </citation>
    <scope>NUCLEOTIDE SEQUENCE [LARGE SCALE GENOMIC DNA]</scope>
    <source>
        <strain evidence="3 4">NM07_P-09</strain>
    </source>
</reference>
<gene>
    <name evidence="3" type="ORF">E5334_00225</name>
</gene>
<dbReference type="GO" id="GO:0006047">
    <property type="term" value="P:UDP-N-acetylglucosamine metabolic process"/>
    <property type="evidence" value="ECO:0007669"/>
    <property type="project" value="TreeGrafter"/>
</dbReference>